<sequence length="1210" mass="133979">MKRLLYALFGLLLGGVASLLGLLYSEAGSRWLLGQVGGLQVLGSQGHLAGTWQARTVRWETADLRLQLDDVQLSWTPACLWRLQLCVERLQAARLAVYTTASEEPAARQALRLPVLDMPLAIALHTVQLDALYVQDELRIENLQLRARWQGHELQVEALQLRQADLQLHLSGVLQTVRDWPLQATTHLALAAPSGQDWNLALQLHGDLQQRLHLQMHSSGYLQAQGEGWLQPLAEHWPARLQVQASDFLATPTLPATLRMEHVQLDLQGDLQSGYALQGQASLAAEQHPMSLLLDALLTAQGLQLKEVRLGDRQQGYLQVHGEVDWQSSLAVQGQLDWQDLPWQRLWPQLDALDWRLRRLQGPFSYQDGRYQGELHAEADGPAGPFTLHSPFAGDLQRVQLADVRLQAGRGQASGRLELSMGAQAGWSTHLQLRDIDPAYWQAGLPGRIAGSLHSEGQWQPALQGRLVVDLHGQVRQQPLRWQATLQAQGEQWSLAPLQLQLGDNRIDGQASLGSGQRLAGELRWKLPALQQLWPELAGRVQGQLQLAGTRQRPQGQLQLQGQALRFQQLRLASVQLDARLDARQQGTLRLQSGVLRQGDRNLGEGLLSGAGTWQRHQLDLDWLAPNFAVNLQLSGAQQAPGWRGELRQARVQLAELAWQLQAPTAVRFNAQAWNLAAHCWQAEQASLCAGAQRLWPDSRLDYRLRQLPMSSLAGWWPEDFDWQGQLDGELQLQLTERGPRGQLRLDAGQGQWRLREQGQWLTFPYQQLHLHSRLQPHGVEARLWLDGERLGQFELDMQIDPRTASKPLRGQYRLTGLDIGLARPFVSGLEALEGRLQGQGRITGSLLAPWVEGDLQLLDGRVAGAGWPLNLDALAVQIQIVGQQLEVQGNWRSGELGRGQFTGQLGWHEALRARLAVSGSQLPVVVEPYAYLQVEPRLQLQLDEQGLALSGEVDVPSGLIEVRELPPQAVRVSADVEVVGAAPASERNLPLAMDVRLRVGAQRLRFRGFGLTAEVRGQLHMTDQLRSQGELELLKGRYQAYGQRLNVRRARLLFNGALDRPFLDIEAVRKVGTVSAGVRVSGSAEQPLSQVFADPPMSDEQALSYLVLGRPLGSRGDGAALGSAALAMGLSGSLPFTGQLAERLGIDDFQLGSEGASGRFSERLSLRYGLGSLEQGSLLAVRYELSKRLYLEAASGLASSLDLVYRHDF</sequence>
<evidence type="ECO:0000256" key="1">
    <source>
        <dbReference type="ARBA" id="ARBA00004167"/>
    </source>
</evidence>
<protein>
    <recommendedName>
        <fullName evidence="5">Translocation and assembly module TamB C-terminal domain-containing protein</fullName>
    </recommendedName>
</protein>
<evidence type="ECO:0000256" key="3">
    <source>
        <dbReference type="ARBA" id="ARBA00022989"/>
    </source>
</evidence>
<dbReference type="GO" id="GO:0097347">
    <property type="term" value="C:TAM protein secretion complex"/>
    <property type="evidence" value="ECO:0007669"/>
    <property type="project" value="TreeGrafter"/>
</dbReference>
<evidence type="ECO:0000313" key="7">
    <source>
        <dbReference type="Proteomes" id="UP000242861"/>
    </source>
</evidence>
<dbReference type="EMBL" id="PIYS01000003">
    <property type="protein sequence ID" value="PKF72522.1"/>
    <property type="molecule type" value="Genomic_DNA"/>
</dbReference>
<organism evidence="6 7">
    <name type="scientific">Pseudomonas fluvialis</name>
    <dbReference type="NCBI Taxonomy" id="1793966"/>
    <lineage>
        <taxon>Bacteria</taxon>
        <taxon>Pseudomonadati</taxon>
        <taxon>Pseudomonadota</taxon>
        <taxon>Gammaproteobacteria</taxon>
        <taxon>Pseudomonadales</taxon>
        <taxon>Pseudomonadaceae</taxon>
        <taxon>Pseudomonas</taxon>
    </lineage>
</organism>
<evidence type="ECO:0000259" key="5">
    <source>
        <dbReference type="Pfam" id="PF04357"/>
    </source>
</evidence>
<comment type="caution">
    <text evidence="6">The sequence shown here is derived from an EMBL/GenBank/DDBJ whole genome shotgun (WGS) entry which is preliminary data.</text>
</comment>
<evidence type="ECO:0000256" key="4">
    <source>
        <dbReference type="ARBA" id="ARBA00023136"/>
    </source>
</evidence>
<keyword evidence="3" id="KW-1133">Transmembrane helix</keyword>
<dbReference type="Proteomes" id="UP000242861">
    <property type="component" value="Unassembled WGS sequence"/>
</dbReference>
<feature type="domain" description="Translocation and assembly module TamB C-terminal" evidence="5">
    <location>
        <begin position="895"/>
        <end position="1210"/>
    </location>
</feature>
<evidence type="ECO:0000256" key="2">
    <source>
        <dbReference type="ARBA" id="ARBA00022692"/>
    </source>
</evidence>
<keyword evidence="4" id="KW-0472">Membrane</keyword>
<gene>
    <name evidence="6" type="ORF">CW360_02030</name>
</gene>
<dbReference type="RefSeq" id="WP_101192570.1">
    <property type="nucleotide sequence ID" value="NZ_PIYS01000003.1"/>
</dbReference>
<dbReference type="PANTHER" id="PTHR36985:SF1">
    <property type="entry name" value="TRANSLOCATION AND ASSEMBLY MODULE SUBUNIT TAMB"/>
    <property type="match status" value="1"/>
</dbReference>
<reference evidence="7" key="1">
    <citation type="submission" date="2017-12" db="EMBL/GenBank/DDBJ databases">
        <authorList>
            <person name="Yu X.-Y."/>
        </authorList>
    </citation>
    <scope>NUCLEOTIDE SEQUENCE [LARGE SCALE GENOMIC DNA]</scope>
    <source>
        <strain evidence="7">ZYSR67-Z</strain>
    </source>
</reference>
<evidence type="ECO:0000313" key="6">
    <source>
        <dbReference type="EMBL" id="PKF72522.1"/>
    </source>
</evidence>
<dbReference type="PANTHER" id="PTHR36985">
    <property type="entry name" value="TRANSLOCATION AND ASSEMBLY MODULE SUBUNIT TAMB"/>
    <property type="match status" value="1"/>
</dbReference>
<name>A0A2I0CT94_9PSED</name>
<proteinExistence type="predicted"/>
<comment type="subcellular location">
    <subcellularLocation>
        <location evidence="1">Membrane</location>
        <topology evidence="1">Single-pass membrane protein</topology>
    </subcellularLocation>
</comment>
<dbReference type="Pfam" id="PF04357">
    <property type="entry name" value="TamB"/>
    <property type="match status" value="1"/>
</dbReference>
<accession>A0A2I0CT94</accession>
<keyword evidence="2" id="KW-0812">Transmembrane</keyword>
<dbReference type="InterPro" id="IPR007452">
    <property type="entry name" value="TamB_C"/>
</dbReference>
<dbReference type="GO" id="GO:0009306">
    <property type="term" value="P:protein secretion"/>
    <property type="evidence" value="ECO:0007669"/>
    <property type="project" value="InterPro"/>
</dbReference>
<dbReference type="AlphaFoldDB" id="A0A2I0CT94"/>
<dbReference type="GO" id="GO:0005886">
    <property type="term" value="C:plasma membrane"/>
    <property type="evidence" value="ECO:0007669"/>
    <property type="project" value="InterPro"/>
</dbReference>